<dbReference type="Proteomes" id="UP000008068">
    <property type="component" value="Unassembled WGS sequence"/>
</dbReference>
<sequence length="544" mass="62363">MEAYNLFTPESRLRVTQIASVIVTVSFAIVFIAGSFFDAQRLETRRCPVHKPEKLPIKHEAELPTKEFYFYVYTDPYRKDAVPNSEVEEIAVLFLGEQQGVKDFRSLISIVSERTQDTSYHFHWYCVDFNRFKTLYSIGAVLRQYGFVVEALKVMKDTHPKAKIVMIANEFNGITSILVPLVKRDDERESMLLPKIDLLVLGLTTIDREHVEVDVEKFETFAIYDWEGEEHRIPTGVVSIDSGEQMTQYPLKNVIHVPAWTIDNVPDNGISGSEALSCTPYLLHISDLLFAYARNNSQQTGKTFVKSFYQDFEKNKSAHLPSNWKKDTIGGALTISTGGRYIFSTESSEWVMVDLRQSESIWIDITGTCLKSATVIRQKKFISRKEDLINGIRLEFGIFKAKRFEDIRIFVESNGKCDLTINTSPSWQLYFDKFGSVLDGNYYFVGALITSTLLFILESDTRSFRVNQLFTCYIVFIVGIIGTVAFIDDILFFHERLSLFLGFGSALAIHSLCDLGDKYWIRKAKYVVKLFVQKKIANYRKCLS</sequence>
<proteinExistence type="predicted"/>
<dbReference type="eggNOG" id="KOG3724">
    <property type="taxonomic scope" value="Eukaryota"/>
</dbReference>
<keyword evidence="3" id="KW-1185">Reference proteome</keyword>
<feature type="transmembrane region" description="Helical" evidence="1">
    <location>
        <begin position="18"/>
        <end position="37"/>
    </location>
</feature>
<keyword evidence="1" id="KW-0812">Transmembrane</keyword>
<name>G0N8M0_CAEBE</name>
<feature type="transmembrane region" description="Helical" evidence="1">
    <location>
        <begin position="469"/>
        <end position="487"/>
    </location>
</feature>
<keyword evidence="1" id="KW-1133">Transmembrane helix</keyword>
<dbReference type="HOGENOM" id="CLU_500824_0_0_1"/>
<dbReference type="EMBL" id="GL379850">
    <property type="protein sequence ID" value="EGT55237.1"/>
    <property type="molecule type" value="Genomic_DNA"/>
</dbReference>
<protein>
    <submittedName>
        <fullName evidence="2">Uncharacterized protein</fullName>
    </submittedName>
</protein>
<dbReference type="InParanoid" id="G0N8M0"/>
<gene>
    <name evidence="2" type="ORF">CAEBREN_22816</name>
</gene>
<feature type="transmembrane region" description="Helical" evidence="1">
    <location>
        <begin position="499"/>
        <end position="516"/>
    </location>
</feature>
<keyword evidence="1" id="KW-0472">Membrane</keyword>
<dbReference type="OrthoDB" id="348976at2759"/>
<reference evidence="3" key="1">
    <citation type="submission" date="2011-07" db="EMBL/GenBank/DDBJ databases">
        <authorList>
            <consortium name="Caenorhabditis brenneri Sequencing and Analysis Consortium"/>
            <person name="Wilson R.K."/>
        </authorList>
    </citation>
    <scope>NUCLEOTIDE SEQUENCE [LARGE SCALE GENOMIC DNA]</scope>
    <source>
        <strain evidence="3">PB2801</strain>
    </source>
</reference>
<dbReference type="AlphaFoldDB" id="G0N8M0"/>
<evidence type="ECO:0000256" key="1">
    <source>
        <dbReference type="SAM" id="Phobius"/>
    </source>
</evidence>
<accession>G0N8M0</accession>
<dbReference type="STRING" id="135651.G0N8M0"/>
<evidence type="ECO:0000313" key="2">
    <source>
        <dbReference type="EMBL" id="EGT55237.1"/>
    </source>
</evidence>
<organism evidence="3">
    <name type="scientific">Caenorhabditis brenneri</name>
    <name type="common">Nematode worm</name>
    <dbReference type="NCBI Taxonomy" id="135651"/>
    <lineage>
        <taxon>Eukaryota</taxon>
        <taxon>Metazoa</taxon>
        <taxon>Ecdysozoa</taxon>
        <taxon>Nematoda</taxon>
        <taxon>Chromadorea</taxon>
        <taxon>Rhabditida</taxon>
        <taxon>Rhabditina</taxon>
        <taxon>Rhabditomorpha</taxon>
        <taxon>Rhabditoidea</taxon>
        <taxon>Rhabditidae</taxon>
        <taxon>Peloderinae</taxon>
        <taxon>Caenorhabditis</taxon>
    </lineage>
</organism>
<evidence type="ECO:0000313" key="3">
    <source>
        <dbReference type="Proteomes" id="UP000008068"/>
    </source>
</evidence>